<dbReference type="OrthoDB" id="2991872at2759"/>
<keyword evidence="2" id="KW-1185">Reference proteome</keyword>
<name>A0A9P5H852_9HYPO</name>
<evidence type="ECO:0000313" key="2">
    <source>
        <dbReference type="Proteomes" id="UP000722485"/>
    </source>
</evidence>
<dbReference type="Proteomes" id="UP000722485">
    <property type="component" value="Unassembled WGS sequence"/>
</dbReference>
<evidence type="ECO:0000313" key="1">
    <source>
        <dbReference type="EMBL" id="KAF7551773.1"/>
    </source>
</evidence>
<reference evidence="1" key="1">
    <citation type="submission" date="2020-03" db="EMBL/GenBank/DDBJ databases">
        <title>Draft Genome Sequence of Cylindrodendrum hubeiense.</title>
        <authorList>
            <person name="Buettner E."/>
            <person name="Kellner H."/>
        </authorList>
    </citation>
    <scope>NUCLEOTIDE SEQUENCE</scope>
    <source>
        <strain evidence="1">IHI 201604</strain>
    </source>
</reference>
<protein>
    <submittedName>
        <fullName evidence="1">Uncharacterized protein</fullName>
    </submittedName>
</protein>
<dbReference type="InterPro" id="IPR053175">
    <property type="entry name" value="DHMBA_Reg_Transcription_Factor"/>
</dbReference>
<dbReference type="EMBL" id="JAANBB010000072">
    <property type="protein sequence ID" value="KAF7551773.1"/>
    <property type="molecule type" value="Genomic_DNA"/>
</dbReference>
<organism evidence="1 2">
    <name type="scientific">Cylindrodendrum hubeiense</name>
    <dbReference type="NCBI Taxonomy" id="595255"/>
    <lineage>
        <taxon>Eukaryota</taxon>
        <taxon>Fungi</taxon>
        <taxon>Dikarya</taxon>
        <taxon>Ascomycota</taxon>
        <taxon>Pezizomycotina</taxon>
        <taxon>Sordariomycetes</taxon>
        <taxon>Hypocreomycetidae</taxon>
        <taxon>Hypocreales</taxon>
        <taxon>Nectriaceae</taxon>
        <taxon>Cylindrodendrum</taxon>
    </lineage>
</organism>
<accession>A0A9P5H852</accession>
<dbReference type="PANTHER" id="PTHR38791">
    <property type="entry name" value="ZN(II)2CYS6 TRANSCRIPTION FACTOR (EUROFUNG)-RELATED-RELATED"/>
    <property type="match status" value="1"/>
</dbReference>
<dbReference type="AlphaFoldDB" id="A0A9P5H852"/>
<dbReference type="PANTHER" id="PTHR38791:SF1">
    <property type="entry name" value="TRANSCRIPTION FACTOR, PUTATIVE-RELATED"/>
    <property type="match status" value="1"/>
</dbReference>
<gene>
    <name evidence="1" type="ORF">G7Z17_g4801</name>
</gene>
<proteinExistence type="predicted"/>
<sequence length="385" mass="43627">MVDLAVSSLALAIFSRTQHNPTAAKEASSRYGRLLRVAQEQITQVRIQKLSDKGLDECLLTVVLMAWYETTTHRPASLTLNASLISLHSWSHHDGAMAILKIWNDSWSHNAPSSIIKQARRGIVRSALLRNLPLPNWIWNGTRFGEHDLDLAFDSILVRVVNLRHAFKVAEQKKRLQVVNAEYLSSEAQELDEACRKWESQIPTEWSYRQHMIPDSKSWSEKEFYSSTVYSYACHGYAAVWMQYFGVRLLLDSTRLGLLQLTYPRQTVDLEFHREHGELTAQLRENSESLSSTIPFSLGRFKLDRVGALDWSHGGELELTLCVDDEIRPALALPAVWPLTMGSSIGSIEPKQETWFRTQLKRLGSVLGDGALECAGTDQWAHDAL</sequence>
<comment type="caution">
    <text evidence="1">The sequence shown here is derived from an EMBL/GenBank/DDBJ whole genome shotgun (WGS) entry which is preliminary data.</text>
</comment>